<evidence type="ECO:0000313" key="2">
    <source>
        <dbReference type="Proteomes" id="UP001177670"/>
    </source>
</evidence>
<protein>
    <submittedName>
        <fullName evidence="1">Uncharacterized protein</fullName>
    </submittedName>
</protein>
<name>A0AA40KRN0_9HYME</name>
<dbReference type="EMBL" id="JAHYIQ010000007">
    <property type="protein sequence ID" value="KAK1130253.1"/>
    <property type="molecule type" value="Genomic_DNA"/>
</dbReference>
<evidence type="ECO:0000313" key="1">
    <source>
        <dbReference type="EMBL" id="KAK1130253.1"/>
    </source>
</evidence>
<proteinExistence type="predicted"/>
<dbReference type="AlphaFoldDB" id="A0AA40KRN0"/>
<organism evidence="1 2">
    <name type="scientific">Melipona bicolor</name>
    <dbReference type="NCBI Taxonomy" id="60889"/>
    <lineage>
        <taxon>Eukaryota</taxon>
        <taxon>Metazoa</taxon>
        <taxon>Ecdysozoa</taxon>
        <taxon>Arthropoda</taxon>
        <taxon>Hexapoda</taxon>
        <taxon>Insecta</taxon>
        <taxon>Pterygota</taxon>
        <taxon>Neoptera</taxon>
        <taxon>Endopterygota</taxon>
        <taxon>Hymenoptera</taxon>
        <taxon>Apocrita</taxon>
        <taxon>Aculeata</taxon>
        <taxon>Apoidea</taxon>
        <taxon>Anthophila</taxon>
        <taxon>Apidae</taxon>
        <taxon>Melipona</taxon>
    </lineage>
</organism>
<dbReference type="Proteomes" id="UP001177670">
    <property type="component" value="Unassembled WGS sequence"/>
</dbReference>
<sequence length="67" mass="7999">MQEFNRTEDRSTAIRQFGKFSRLQRERVRLDSDRDEMAIVPAVCTTWPARRVVSAEDLCRWKARRIS</sequence>
<gene>
    <name evidence="1" type="ORF">K0M31_018392</name>
</gene>
<keyword evidence="2" id="KW-1185">Reference proteome</keyword>
<comment type="caution">
    <text evidence="1">The sequence shown here is derived from an EMBL/GenBank/DDBJ whole genome shotgun (WGS) entry which is preliminary data.</text>
</comment>
<reference evidence="1" key="1">
    <citation type="submission" date="2021-10" db="EMBL/GenBank/DDBJ databases">
        <title>Melipona bicolor Genome sequencing and assembly.</title>
        <authorList>
            <person name="Araujo N.S."/>
            <person name="Arias M.C."/>
        </authorList>
    </citation>
    <scope>NUCLEOTIDE SEQUENCE</scope>
    <source>
        <strain evidence="1">USP_2M_L1-L4_2017</strain>
        <tissue evidence="1">Whole body</tissue>
    </source>
</reference>
<accession>A0AA40KRN0</accession>